<keyword evidence="13" id="KW-1185">Reference proteome</keyword>
<dbReference type="OrthoDB" id="9804921at2"/>
<comment type="function">
    <text evidence="10">Necessary for normal cell division and for the maintenance of normal septation.</text>
</comment>
<keyword evidence="6" id="KW-0460">Magnesium</keyword>
<dbReference type="PANTHER" id="PTHR11649">
    <property type="entry name" value="MSS1/TRME-RELATED GTP-BINDING PROTEIN"/>
    <property type="match status" value="1"/>
</dbReference>
<dbReference type="InterPro" id="IPR027417">
    <property type="entry name" value="P-loop_NTPase"/>
</dbReference>
<dbReference type="PANTHER" id="PTHR11649:SF13">
    <property type="entry name" value="ENGB-TYPE G DOMAIN-CONTAINING PROTEIN"/>
    <property type="match status" value="1"/>
</dbReference>
<keyword evidence="7 10" id="KW-0342">GTP-binding</keyword>
<organism evidence="12 13">
    <name type="scientific">Christensenella minuta</name>
    <dbReference type="NCBI Taxonomy" id="626937"/>
    <lineage>
        <taxon>Bacteria</taxon>
        <taxon>Bacillati</taxon>
        <taxon>Bacillota</taxon>
        <taxon>Clostridia</taxon>
        <taxon>Christensenellales</taxon>
        <taxon>Christensenellaceae</taxon>
        <taxon>Christensenella</taxon>
    </lineage>
</organism>
<dbReference type="RefSeq" id="WP_066521331.1">
    <property type="nucleotide sequence ID" value="NZ_CABMOF010000005.1"/>
</dbReference>
<dbReference type="NCBIfam" id="TIGR03598">
    <property type="entry name" value="GTPase_YsxC"/>
    <property type="match status" value="1"/>
</dbReference>
<evidence type="ECO:0000256" key="5">
    <source>
        <dbReference type="ARBA" id="ARBA00022741"/>
    </source>
</evidence>
<dbReference type="GO" id="GO:0005829">
    <property type="term" value="C:cytosol"/>
    <property type="evidence" value="ECO:0007669"/>
    <property type="project" value="TreeGrafter"/>
</dbReference>
<evidence type="ECO:0000256" key="10">
    <source>
        <dbReference type="HAMAP-Rule" id="MF_00321"/>
    </source>
</evidence>
<dbReference type="SUPFAM" id="SSF52540">
    <property type="entry name" value="P-loop containing nucleoside triphosphate hydrolases"/>
    <property type="match status" value="1"/>
</dbReference>
<dbReference type="InterPro" id="IPR019987">
    <property type="entry name" value="GTP-bd_ribosome_bio_YsxC"/>
</dbReference>
<dbReference type="AlphaFoldDB" id="A0A136Q0T5"/>
<evidence type="ECO:0000313" key="13">
    <source>
        <dbReference type="Proteomes" id="UP000070366"/>
    </source>
</evidence>
<protein>
    <recommendedName>
        <fullName evidence="10">Probable GTP-binding protein EngB</fullName>
    </recommendedName>
</protein>
<name>A0A136Q0T5_9FIRM</name>
<reference evidence="12 13" key="1">
    <citation type="submission" date="2016-02" db="EMBL/GenBank/DDBJ databases">
        <authorList>
            <person name="Wen L."/>
            <person name="He K."/>
            <person name="Yang H."/>
        </authorList>
    </citation>
    <scope>NUCLEOTIDE SEQUENCE [LARGE SCALE GENOMIC DNA]</scope>
    <source>
        <strain evidence="12 13">DSM 22607</strain>
    </source>
</reference>
<dbReference type="Proteomes" id="UP000070366">
    <property type="component" value="Unassembled WGS sequence"/>
</dbReference>
<dbReference type="GO" id="GO:0046872">
    <property type="term" value="F:metal ion binding"/>
    <property type="evidence" value="ECO:0007669"/>
    <property type="project" value="UniProtKB-KW"/>
</dbReference>
<dbReference type="HAMAP" id="MF_00321">
    <property type="entry name" value="GTPase_EngB"/>
    <property type="match status" value="1"/>
</dbReference>
<sequence>MEIKKASFHTSMKNASGYPNDGKPEIAFAGKSNVGKSSLINFLTNNGKLAYVSKQPGKTRLINYFLANDSFYLVDLPGYGFARVSKSERDSWAEMMECYFAAAEYLRALVILIDIRHKPTEDDLQMIEWAAHFGVPFMVAATKADKIAKSKRYHYAVRMAKHIEASLDMDLEFEIIPVSSTGRIGKEKVLGYIEKMIGLQEAAE</sequence>
<evidence type="ECO:0000256" key="4">
    <source>
        <dbReference type="ARBA" id="ARBA00022723"/>
    </source>
</evidence>
<proteinExistence type="inferred from homology"/>
<dbReference type="Gene3D" id="3.40.50.300">
    <property type="entry name" value="P-loop containing nucleotide triphosphate hydrolases"/>
    <property type="match status" value="1"/>
</dbReference>
<evidence type="ECO:0000256" key="9">
    <source>
        <dbReference type="ARBA" id="ARBA00023306"/>
    </source>
</evidence>
<keyword evidence="3 10" id="KW-0132">Cell division</keyword>
<evidence type="ECO:0000256" key="7">
    <source>
        <dbReference type="ARBA" id="ARBA00023134"/>
    </source>
</evidence>
<evidence type="ECO:0000256" key="1">
    <source>
        <dbReference type="ARBA" id="ARBA00001946"/>
    </source>
</evidence>
<gene>
    <name evidence="10" type="primary">engB</name>
    <name evidence="12" type="ORF">HMPREF3293_02818</name>
</gene>
<dbReference type="STRING" id="626937.HMPREF3293_02818"/>
<evidence type="ECO:0000313" key="12">
    <source>
        <dbReference type="EMBL" id="KXK64174.1"/>
    </source>
</evidence>
<evidence type="ECO:0000259" key="11">
    <source>
        <dbReference type="PROSITE" id="PS51706"/>
    </source>
</evidence>
<dbReference type="GO" id="GO:0005525">
    <property type="term" value="F:GTP binding"/>
    <property type="evidence" value="ECO:0007669"/>
    <property type="project" value="UniProtKB-UniRule"/>
</dbReference>
<dbReference type="Pfam" id="PF01926">
    <property type="entry name" value="MMR_HSR1"/>
    <property type="match status" value="1"/>
</dbReference>
<dbReference type="GO" id="GO:0000917">
    <property type="term" value="P:division septum assembly"/>
    <property type="evidence" value="ECO:0007669"/>
    <property type="project" value="UniProtKB-KW"/>
</dbReference>
<dbReference type="InterPro" id="IPR030393">
    <property type="entry name" value="G_ENGB_dom"/>
</dbReference>
<evidence type="ECO:0000256" key="8">
    <source>
        <dbReference type="ARBA" id="ARBA00023210"/>
    </source>
</evidence>
<feature type="domain" description="EngB-type G" evidence="11">
    <location>
        <begin position="22"/>
        <end position="199"/>
    </location>
</feature>
<dbReference type="FunFam" id="3.40.50.300:FF:000098">
    <property type="entry name" value="Probable GTP-binding protein EngB"/>
    <property type="match status" value="1"/>
</dbReference>
<dbReference type="EMBL" id="LSZW01000065">
    <property type="protein sequence ID" value="KXK64174.1"/>
    <property type="molecule type" value="Genomic_DNA"/>
</dbReference>
<evidence type="ECO:0000256" key="3">
    <source>
        <dbReference type="ARBA" id="ARBA00022618"/>
    </source>
</evidence>
<dbReference type="InterPro" id="IPR006073">
    <property type="entry name" value="GTP-bd"/>
</dbReference>
<comment type="caution">
    <text evidence="12">The sequence shown here is derived from an EMBL/GenBank/DDBJ whole genome shotgun (WGS) entry which is preliminary data.</text>
</comment>
<dbReference type="KEGG" id="cmiu:B1H56_02865"/>
<keyword evidence="9 10" id="KW-0131">Cell cycle</keyword>
<keyword evidence="8 10" id="KW-0717">Septation</keyword>
<keyword evidence="4" id="KW-0479">Metal-binding</keyword>
<dbReference type="PROSITE" id="PS51706">
    <property type="entry name" value="G_ENGB"/>
    <property type="match status" value="1"/>
</dbReference>
<dbReference type="CDD" id="cd01876">
    <property type="entry name" value="YihA_EngB"/>
    <property type="match status" value="1"/>
</dbReference>
<accession>A0A136Q0T5</accession>
<comment type="cofactor">
    <cofactor evidence="1">
        <name>Mg(2+)</name>
        <dbReference type="ChEBI" id="CHEBI:18420"/>
    </cofactor>
</comment>
<dbReference type="PATRIC" id="fig|626937.4.peg.2777"/>
<keyword evidence="5 10" id="KW-0547">Nucleotide-binding</keyword>
<comment type="similarity">
    <text evidence="2 10">Belongs to the TRAFAC class TrmE-Era-EngA-EngB-Septin-like GTPase superfamily. EngB GTPase family.</text>
</comment>
<evidence type="ECO:0000256" key="2">
    <source>
        <dbReference type="ARBA" id="ARBA00009638"/>
    </source>
</evidence>
<evidence type="ECO:0000256" key="6">
    <source>
        <dbReference type="ARBA" id="ARBA00022842"/>
    </source>
</evidence>